<keyword evidence="2" id="KW-0963">Cytoplasm</keyword>
<feature type="binding site" evidence="2">
    <location>
        <begin position="195"/>
        <end position="198"/>
    </location>
    <ligand>
        <name>GTP</name>
        <dbReference type="ChEBI" id="CHEBI:37565"/>
    </ligand>
</feature>
<proteinExistence type="inferred from homology"/>
<feature type="binding site" evidence="2">
    <location>
        <begin position="267"/>
        <end position="275"/>
    </location>
    <ligand>
        <name>GTP</name>
        <dbReference type="ChEBI" id="CHEBI:37565"/>
    </ligand>
</feature>
<name>A0ABV1IHL4_9ACTN</name>
<evidence type="ECO:0000313" key="6">
    <source>
        <dbReference type="Proteomes" id="UP001478817"/>
    </source>
</evidence>
<dbReference type="EMBL" id="JBBNGS010000018">
    <property type="protein sequence ID" value="MEQ2638394.1"/>
    <property type="molecule type" value="Genomic_DNA"/>
</dbReference>
<feature type="domain" description="EngC GTPase" evidence="4">
    <location>
        <begin position="155"/>
        <end position="323"/>
    </location>
</feature>
<dbReference type="Pfam" id="PF03193">
    <property type="entry name" value="RsgA_GTPase"/>
    <property type="match status" value="1"/>
</dbReference>
<dbReference type="Gene3D" id="1.10.40.50">
    <property type="entry name" value="Probable gtpase engc, domain 3"/>
    <property type="match status" value="1"/>
</dbReference>
<keyword evidence="2" id="KW-0694">RNA-binding</keyword>
<gene>
    <name evidence="2 5" type="primary">rsgA</name>
    <name evidence="5" type="ORF">AAAT05_08595</name>
</gene>
<feature type="compositionally biased region" description="Basic residues" evidence="3">
    <location>
        <begin position="1"/>
        <end position="16"/>
    </location>
</feature>
<comment type="subcellular location">
    <subcellularLocation>
        <location evidence="2">Cytoplasm</location>
    </subcellularLocation>
</comment>
<evidence type="ECO:0000313" key="5">
    <source>
        <dbReference type="EMBL" id="MEQ2638394.1"/>
    </source>
</evidence>
<dbReference type="HAMAP" id="MF_01820">
    <property type="entry name" value="GTPase_RsgA"/>
    <property type="match status" value="1"/>
</dbReference>
<evidence type="ECO:0000256" key="2">
    <source>
        <dbReference type="HAMAP-Rule" id="MF_01820"/>
    </source>
</evidence>
<dbReference type="EC" id="3.6.1.-" evidence="2"/>
<evidence type="ECO:0000256" key="1">
    <source>
        <dbReference type="ARBA" id="ARBA00022517"/>
    </source>
</evidence>
<keyword evidence="2" id="KW-0547">Nucleotide-binding</keyword>
<dbReference type="InterPro" id="IPR010914">
    <property type="entry name" value="RsgA_GTPase_dom"/>
</dbReference>
<organism evidence="5 6">
    <name type="scientific">Paratractidigestivibacter faecalis</name>
    <dbReference type="NCBI Taxonomy" id="2292441"/>
    <lineage>
        <taxon>Bacteria</taxon>
        <taxon>Bacillati</taxon>
        <taxon>Actinomycetota</taxon>
        <taxon>Coriobacteriia</taxon>
        <taxon>Coriobacteriales</taxon>
        <taxon>Atopobiaceae</taxon>
        <taxon>Paratractidigestivibacter</taxon>
    </lineage>
</organism>
<feature type="binding site" evidence="2">
    <location>
        <position position="361"/>
    </location>
    <ligand>
        <name>Zn(2+)</name>
        <dbReference type="ChEBI" id="CHEBI:29105"/>
    </ligand>
</feature>
<keyword evidence="6" id="KW-1185">Reference proteome</keyword>
<keyword evidence="1 2" id="KW-0690">Ribosome biogenesis</keyword>
<feature type="binding site" evidence="2">
    <location>
        <position position="348"/>
    </location>
    <ligand>
        <name>Zn(2+)</name>
        <dbReference type="ChEBI" id="CHEBI:29105"/>
    </ligand>
</feature>
<feature type="binding site" evidence="2">
    <location>
        <position position="353"/>
    </location>
    <ligand>
        <name>Zn(2+)</name>
        <dbReference type="ChEBI" id="CHEBI:29105"/>
    </ligand>
</feature>
<dbReference type="PANTHER" id="PTHR32120:SF10">
    <property type="entry name" value="SMALL RIBOSOMAL SUBUNIT BIOGENESIS GTPASE RSGA"/>
    <property type="match status" value="1"/>
</dbReference>
<evidence type="ECO:0000259" key="4">
    <source>
        <dbReference type="PROSITE" id="PS50936"/>
    </source>
</evidence>
<reference evidence="5 6" key="1">
    <citation type="submission" date="2024-04" db="EMBL/GenBank/DDBJ databases">
        <title>Human intestinal bacterial collection.</title>
        <authorList>
            <person name="Pauvert C."/>
            <person name="Hitch T.C.A."/>
            <person name="Clavel T."/>
        </authorList>
    </citation>
    <scope>NUCLEOTIDE SEQUENCE [LARGE SCALE GENOMIC DNA]</scope>
    <source>
        <strain evidence="5 6">CLA-AA-H197</strain>
    </source>
</reference>
<keyword evidence="2" id="KW-0342">GTP-binding</keyword>
<keyword evidence="2" id="KW-0699">rRNA-binding</keyword>
<comment type="caution">
    <text evidence="5">The sequence shown here is derived from an EMBL/GenBank/DDBJ whole genome shotgun (WGS) entry which is preliminary data.</text>
</comment>
<accession>A0ABV1IHL4</accession>
<keyword evidence="2" id="KW-0378">Hydrolase</keyword>
<sequence>MAKRSSKSGRKTRSRRAGGAQQGVLPALSSLTELPAFGELSVSERQREAFLAAQARAGQAGENADELVMGCVVRLDRGYPAVCSEGETFRAEFATRLTKGGLAGQENSRVAVGDWVCARLPESHEMGLIEEILPRESDIARWRGKARGEKQTLAANVDVVLVVQQLGEREVSCERIARSAVIARDCGADVAVVLTKADRASDGVLARDVAAVREVLGEECHLALTSSAARGDEATRVRRAADELGVSWGEDAVRALVPEGVVAIVLGESGAGKSTLLNALLGRDVLETGAVRAADDAGRHTTVARRMVSLPGAGVIVDEPGLRSLPIVGHERGLAKVFPEITEAATQCRFRDCTHTHEPGCQVRQAHADAEPGFSDVRVSCYLALAREMRESAASLDPDVVI</sequence>
<comment type="function">
    <text evidence="2">One of several proteins that assist in the late maturation steps of the functional core of the 30S ribosomal subunit. Helps release RbfA from mature subunits. May play a role in the assembly of ribosomal proteins into the subunit. Circularly permuted GTPase that catalyzes slow GTP hydrolysis, GTPase activity is stimulated by the 30S ribosomal subunit.</text>
</comment>
<dbReference type="SUPFAM" id="SSF52540">
    <property type="entry name" value="P-loop containing nucleoside triphosphate hydrolases"/>
    <property type="match status" value="1"/>
</dbReference>
<dbReference type="RefSeq" id="WP_349183100.1">
    <property type="nucleotide sequence ID" value="NZ_JBBNGS010000018.1"/>
</dbReference>
<dbReference type="InterPro" id="IPR027417">
    <property type="entry name" value="P-loop_NTPase"/>
</dbReference>
<feature type="region of interest" description="Disordered" evidence="3">
    <location>
        <begin position="1"/>
        <end position="23"/>
    </location>
</feature>
<dbReference type="Gene3D" id="3.40.50.300">
    <property type="entry name" value="P-loop containing nucleotide triphosphate hydrolases"/>
    <property type="match status" value="1"/>
</dbReference>
<comment type="subunit">
    <text evidence="2">Monomer. Associates with 30S ribosomal subunit, binds 16S rRNA.</text>
</comment>
<protein>
    <recommendedName>
        <fullName evidence="2">Small ribosomal subunit biogenesis GTPase RsgA</fullName>
        <ecNumber evidence="2">3.6.1.-</ecNumber>
    </recommendedName>
</protein>
<keyword evidence="2" id="KW-0862">Zinc</keyword>
<evidence type="ECO:0000256" key="3">
    <source>
        <dbReference type="SAM" id="MobiDB-lite"/>
    </source>
</evidence>
<comment type="similarity">
    <text evidence="2">Belongs to the TRAFAC class YlqF/YawG GTPase family. RsgA subfamily.</text>
</comment>
<keyword evidence="2" id="KW-0479">Metal-binding</keyword>
<dbReference type="PANTHER" id="PTHR32120">
    <property type="entry name" value="SMALL RIBOSOMAL SUBUNIT BIOGENESIS GTPASE RSGA"/>
    <property type="match status" value="1"/>
</dbReference>
<dbReference type="InterPro" id="IPR004881">
    <property type="entry name" value="Ribosome_biogen_GTPase_RsgA"/>
</dbReference>
<comment type="cofactor">
    <cofactor evidence="2">
        <name>Zn(2+)</name>
        <dbReference type="ChEBI" id="CHEBI:29105"/>
    </cofactor>
    <text evidence="2">Binds 1 zinc ion per subunit.</text>
</comment>
<feature type="binding site" evidence="2">
    <location>
        <position position="355"/>
    </location>
    <ligand>
        <name>Zn(2+)</name>
        <dbReference type="ChEBI" id="CHEBI:29105"/>
    </ligand>
</feature>
<dbReference type="PROSITE" id="PS50936">
    <property type="entry name" value="ENGC_GTPASE"/>
    <property type="match status" value="1"/>
</dbReference>
<dbReference type="Proteomes" id="UP001478817">
    <property type="component" value="Unassembled WGS sequence"/>
</dbReference>